<dbReference type="Pfam" id="PF12776">
    <property type="entry name" value="Myb_DNA-bind_3"/>
    <property type="match status" value="1"/>
</dbReference>
<dbReference type="EMBL" id="CAJGYO010000015">
    <property type="protein sequence ID" value="CAD6269739.1"/>
    <property type="molecule type" value="Genomic_DNA"/>
</dbReference>
<dbReference type="PANTHER" id="PTHR47127">
    <property type="entry name" value="10A19I.15"/>
    <property type="match status" value="1"/>
</dbReference>
<evidence type="ECO:0000313" key="2">
    <source>
        <dbReference type="EMBL" id="CAD6269739.1"/>
    </source>
</evidence>
<protein>
    <recommendedName>
        <fullName evidence="1">Myb/SANT-like domain-containing protein</fullName>
    </recommendedName>
</protein>
<evidence type="ECO:0000313" key="3">
    <source>
        <dbReference type="Proteomes" id="UP000604825"/>
    </source>
</evidence>
<evidence type="ECO:0000259" key="1">
    <source>
        <dbReference type="Pfam" id="PF12776"/>
    </source>
</evidence>
<name>A0A811RHC3_9POAL</name>
<dbReference type="InterPro" id="IPR024752">
    <property type="entry name" value="Myb/SANT-like_dom"/>
</dbReference>
<proteinExistence type="predicted"/>
<sequence>MAQLVSDGSRPDKFFKDKDINYVAKTLKEYSGEVVSPTQVYNHMRKWRQKWARICNLKDLSGALWDSDVNAIMLEASTT</sequence>
<gene>
    <name evidence="2" type="ORF">NCGR_LOCUS53041</name>
</gene>
<keyword evidence="3" id="KW-1185">Reference proteome</keyword>
<feature type="domain" description="Myb/SANT-like" evidence="1">
    <location>
        <begin position="2"/>
        <end position="71"/>
    </location>
</feature>
<organism evidence="2 3">
    <name type="scientific">Miscanthus lutarioriparius</name>
    <dbReference type="NCBI Taxonomy" id="422564"/>
    <lineage>
        <taxon>Eukaryota</taxon>
        <taxon>Viridiplantae</taxon>
        <taxon>Streptophyta</taxon>
        <taxon>Embryophyta</taxon>
        <taxon>Tracheophyta</taxon>
        <taxon>Spermatophyta</taxon>
        <taxon>Magnoliopsida</taxon>
        <taxon>Liliopsida</taxon>
        <taxon>Poales</taxon>
        <taxon>Poaceae</taxon>
        <taxon>PACMAD clade</taxon>
        <taxon>Panicoideae</taxon>
        <taxon>Andropogonodae</taxon>
        <taxon>Andropogoneae</taxon>
        <taxon>Saccharinae</taxon>
        <taxon>Miscanthus</taxon>
    </lineage>
</organism>
<accession>A0A811RHC3</accession>
<dbReference type="OrthoDB" id="686674at2759"/>
<reference evidence="2" key="1">
    <citation type="submission" date="2020-10" db="EMBL/GenBank/DDBJ databases">
        <authorList>
            <person name="Han B."/>
            <person name="Lu T."/>
            <person name="Zhao Q."/>
            <person name="Huang X."/>
            <person name="Zhao Y."/>
        </authorList>
    </citation>
    <scope>NUCLEOTIDE SEQUENCE</scope>
</reference>
<comment type="caution">
    <text evidence="2">The sequence shown here is derived from an EMBL/GenBank/DDBJ whole genome shotgun (WGS) entry which is preliminary data.</text>
</comment>
<dbReference type="Proteomes" id="UP000604825">
    <property type="component" value="Unassembled WGS sequence"/>
</dbReference>
<dbReference type="AlphaFoldDB" id="A0A811RHC3"/>